<dbReference type="SUPFAM" id="SSF53474">
    <property type="entry name" value="alpha/beta-Hydrolases"/>
    <property type="match status" value="1"/>
</dbReference>
<proteinExistence type="predicted"/>
<feature type="region of interest" description="Disordered" evidence="1">
    <location>
        <begin position="230"/>
        <end position="275"/>
    </location>
</feature>
<feature type="region of interest" description="Disordered" evidence="1">
    <location>
        <begin position="39"/>
        <end position="73"/>
    </location>
</feature>
<dbReference type="AlphaFoldDB" id="A0A1W0BGY0"/>
<evidence type="ECO:0000313" key="3">
    <source>
        <dbReference type="EMBL" id="ONM49258.1"/>
    </source>
</evidence>
<protein>
    <recommendedName>
        <fullName evidence="2">DUF1023 domain-containing protein</fullName>
    </recommendedName>
</protein>
<reference evidence="3 4" key="1">
    <citation type="journal article" date="2016" name="Antonie Van Leeuwenhoek">
        <title>Nocardia donostiensis sp. nov., isolated from human respiratory specimens.</title>
        <authorList>
            <person name="Ercibengoa M."/>
            <person name="Bell M."/>
            <person name="Marimon J.M."/>
            <person name="Humrighouse B."/>
            <person name="Klenk H.P."/>
            <person name="Potter G."/>
            <person name="Perez-Trallero E."/>
        </authorList>
    </citation>
    <scope>NUCLEOTIDE SEQUENCE [LARGE SCALE GENOMIC DNA]</scope>
    <source>
        <strain evidence="3 4">X1655</strain>
    </source>
</reference>
<accession>A0A1W0BGY0</accession>
<dbReference type="STRING" id="1538463.B0T36_11905"/>
<dbReference type="InterPro" id="IPR010427">
    <property type="entry name" value="DUF1023"/>
</dbReference>
<name>A0A1W0BGY0_9NOCA</name>
<evidence type="ECO:0000259" key="2">
    <source>
        <dbReference type="Pfam" id="PF06259"/>
    </source>
</evidence>
<organism evidence="3 4">
    <name type="scientific">Nocardia donostiensis</name>
    <dbReference type="NCBI Taxonomy" id="1538463"/>
    <lineage>
        <taxon>Bacteria</taxon>
        <taxon>Bacillati</taxon>
        <taxon>Actinomycetota</taxon>
        <taxon>Actinomycetes</taxon>
        <taxon>Mycobacteriales</taxon>
        <taxon>Nocardiaceae</taxon>
        <taxon>Nocardia</taxon>
    </lineage>
</organism>
<dbReference type="Pfam" id="PF06259">
    <property type="entry name" value="Abhydrolase_8"/>
    <property type="match status" value="1"/>
</dbReference>
<feature type="compositionally biased region" description="Basic and acidic residues" evidence="1">
    <location>
        <begin position="257"/>
        <end position="266"/>
    </location>
</feature>
<dbReference type="EMBL" id="MUMY01000005">
    <property type="protein sequence ID" value="ONM49258.1"/>
    <property type="molecule type" value="Genomic_DNA"/>
</dbReference>
<comment type="caution">
    <text evidence="3">The sequence shown here is derived from an EMBL/GenBank/DDBJ whole genome shotgun (WGS) entry which is preliminary data.</text>
</comment>
<dbReference type="Proteomes" id="UP000188836">
    <property type="component" value="Unassembled WGS sequence"/>
</dbReference>
<gene>
    <name evidence="3" type="ORF">B0T46_07645</name>
</gene>
<evidence type="ECO:0000313" key="4">
    <source>
        <dbReference type="Proteomes" id="UP000188836"/>
    </source>
</evidence>
<sequence>MRTFHSWILQAHILRIRDRLTESLQRAGTRHAEISWEVSGGARDSATRTTDTVQSGLQLPEGSSSFSPTDAGRDLLPQNPKELHALWSGLTRAEKDKLYRADPFIGNRPGIPHVDRDFYNRRNLAAWFAQARKMHDAPRLARADALRRCGVIDFALKSPEGAPRHYLTRLDQDFRVAVSVDNPDTAENVVTLVAGTGTNPIGIWHATDRAERIRQAALAVDPNARTSVTTWYGDRPPLPSRVGDSLPARNDAQPLRSHHEGLRATHEGPPSHNTLMGYSSGCTNVGYAAMHPVQADALVFVGGVGTGVERVADLRLAGVDPTDMERHVFATVAQHDSIQLMPKVHGPPPTELDVTVFTSDTIRGPWTSLGWNPDIHGSYFDSNNQSMHNIGLIVTGNGHLVT</sequence>
<evidence type="ECO:0000256" key="1">
    <source>
        <dbReference type="SAM" id="MobiDB-lite"/>
    </source>
</evidence>
<dbReference type="InterPro" id="IPR029058">
    <property type="entry name" value="AB_hydrolase_fold"/>
</dbReference>
<keyword evidence="4" id="KW-1185">Reference proteome</keyword>
<feature type="domain" description="DUF1023" evidence="2">
    <location>
        <begin position="173"/>
        <end position="344"/>
    </location>
</feature>
<feature type="compositionally biased region" description="Polar residues" evidence="1">
    <location>
        <begin position="47"/>
        <end position="68"/>
    </location>
</feature>